<protein>
    <submittedName>
        <fullName evidence="2">Uncharacterized protein</fullName>
    </submittedName>
</protein>
<feature type="region of interest" description="Disordered" evidence="1">
    <location>
        <begin position="1"/>
        <end position="73"/>
    </location>
</feature>
<dbReference type="RefSeq" id="WP_143905877.1">
    <property type="nucleotide sequence ID" value="NZ_CP041765.1"/>
</dbReference>
<dbReference type="Proteomes" id="UP000317344">
    <property type="component" value="Chromosome"/>
</dbReference>
<evidence type="ECO:0000313" key="2">
    <source>
        <dbReference type="EMBL" id="QDQ96317.1"/>
    </source>
</evidence>
<evidence type="ECO:0000256" key="1">
    <source>
        <dbReference type="SAM" id="MobiDB-lite"/>
    </source>
</evidence>
<keyword evidence="3" id="KW-1185">Reference proteome</keyword>
<dbReference type="Pfam" id="PF20079">
    <property type="entry name" value="DUF6474"/>
    <property type="match status" value="1"/>
</dbReference>
<sequence>MGLLKKNRSSRRSRRKAEAAALKHKAGLEAKLSAKNGRKRDRAALKLERKRAKSQHKEDKADRKASAADQKNRLKVAEAEKANAEAGRFDAKSVGRYLSVARVLAPVVVPLAYRGATALRGALDKRRADSLGVSVDELGEFSGSGAKLGARVTGAGRTLDKLVERNPRDAETAEFAKAMRARLTDLGAAVDAAESMPGERRRSAHSAISDELDAIDADILARLGVK</sequence>
<organism evidence="2 3">
    <name type="scientific">Tomitella fengzijianii</name>
    <dbReference type="NCBI Taxonomy" id="2597660"/>
    <lineage>
        <taxon>Bacteria</taxon>
        <taxon>Bacillati</taxon>
        <taxon>Actinomycetota</taxon>
        <taxon>Actinomycetes</taxon>
        <taxon>Mycobacteriales</taxon>
        <taxon>Tomitella</taxon>
    </lineage>
</organism>
<reference evidence="2 3" key="2">
    <citation type="submission" date="2019-07" db="EMBL/GenBank/DDBJ databases">
        <authorList>
            <person name="Huang Y."/>
        </authorList>
    </citation>
    <scope>NUCLEOTIDE SEQUENCE [LARGE SCALE GENOMIC DNA]</scope>
    <source>
        <strain evidence="2 3">HY188</strain>
    </source>
</reference>
<feature type="compositionally biased region" description="Basic and acidic residues" evidence="1">
    <location>
        <begin position="55"/>
        <end position="73"/>
    </location>
</feature>
<dbReference type="OrthoDB" id="4374070at2"/>
<gene>
    <name evidence="2" type="ORF">FO059_01850</name>
</gene>
<name>A0A516X004_9ACTN</name>
<proteinExistence type="predicted"/>
<dbReference type="AlphaFoldDB" id="A0A516X004"/>
<dbReference type="EMBL" id="CP041765">
    <property type="protein sequence ID" value="QDQ96317.1"/>
    <property type="molecule type" value="Genomic_DNA"/>
</dbReference>
<dbReference type="KEGG" id="toy:FO059_01850"/>
<feature type="compositionally biased region" description="Basic residues" evidence="1">
    <location>
        <begin position="1"/>
        <end position="15"/>
    </location>
</feature>
<evidence type="ECO:0000313" key="3">
    <source>
        <dbReference type="Proteomes" id="UP000317344"/>
    </source>
</evidence>
<accession>A0A516X004</accession>
<reference evidence="2 3" key="1">
    <citation type="submission" date="2019-07" db="EMBL/GenBank/DDBJ databases">
        <title>Tomitella cavernea sp. nov., an actinomycete isolated from soil.</title>
        <authorList>
            <person name="Cheng J."/>
        </authorList>
    </citation>
    <scope>NUCLEOTIDE SEQUENCE [LARGE SCALE GENOMIC DNA]</scope>
    <source>
        <strain evidence="2 3">HY188</strain>
    </source>
</reference>
<dbReference type="InterPro" id="IPR045522">
    <property type="entry name" value="DUF6474"/>
</dbReference>